<evidence type="ECO:0000313" key="3">
    <source>
        <dbReference type="Proteomes" id="UP000682877"/>
    </source>
</evidence>
<sequence length="379" mass="42426">MEGRGHYRQYRNQSSTQAPSPPEAQAHYEMGQLTLEELLVSPGRAGLTKLDPKRPPGTQWFEIDNEVGKVVSNCIKGFFTEPHANISQTPKKIVDTWFHMFAQQYNWDNSINVLVKRQFTIKAGIRLCDIVSKWKSKWKTLGDKAMPMWMDPEVWKGLKVFWIDPHSEDKSGKCSKARNTSVGGHGPSKHTSRQKTYARRALESAEKNGGVLPPIVEIMEQTHKRKNGVFVDGLAEQICKEVSAKIAERESQLSPGHSDQPGGLSIAEKNNILLENKKGRIYGVGSIQVIPSASSFDPPHTSDDDVDRQTYEAERKRNNDLLTRIHGYDYLFDIVAQDFPALATALRAQRPPTQGAEAQTEEPQHQTEEAATAQGTPQA</sequence>
<organism evidence="2 3">
    <name type="scientific">Arabidopsis arenosa</name>
    <name type="common">Sand rock-cress</name>
    <name type="synonym">Cardaminopsis arenosa</name>
    <dbReference type="NCBI Taxonomy" id="38785"/>
    <lineage>
        <taxon>Eukaryota</taxon>
        <taxon>Viridiplantae</taxon>
        <taxon>Streptophyta</taxon>
        <taxon>Embryophyta</taxon>
        <taxon>Tracheophyta</taxon>
        <taxon>Spermatophyta</taxon>
        <taxon>Magnoliopsida</taxon>
        <taxon>eudicotyledons</taxon>
        <taxon>Gunneridae</taxon>
        <taxon>Pentapetalae</taxon>
        <taxon>rosids</taxon>
        <taxon>malvids</taxon>
        <taxon>Brassicales</taxon>
        <taxon>Brassicaceae</taxon>
        <taxon>Camelineae</taxon>
        <taxon>Arabidopsis</taxon>
    </lineage>
</organism>
<dbReference type="AlphaFoldDB" id="A0A8S1ZJQ5"/>
<reference evidence="2" key="1">
    <citation type="submission" date="2021-01" db="EMBL/GenBank/DDBJ databases">
        <authorList>
            <person name="Bezrukov I."/>
        </authorList>
    </citation>
    <scope>NUCLEOTIDE SEQUENCE</scope>
</reference>
<dbReference type="Proteomes" id="UP000682877">
    <property type="component" value="Chromosome 1"/>
</dbReference>
<protein>
    <recommendedName>
        <fullName evidence="4">En/Spm-like transposon protein</fullName>
    </recommendedName>
</protein>
<name>A0A8S1ZJQ5_ARAAE</name>
<feature type="region of interest" description="Disordered" evidence="1">
    <location>
        <begin position="346"/>
        <end position="379"/>
    </location>
</feature>
<feature type="compositionally biased region" description="Basic residues" evidence="1">
    <location>
        <begin position="187"/>
        <end position="198"/>
    </location>
</feature>
<evidence type="ECO:0000313" key="2">
    <source>
        <dbReference type="EMBL" id="CAE5959506.1"/>
    </source>
</evidence>
<gene>
    <name evidence="2" type="ORF">AARE701A_LOCUS3026</name>
</gene>
<feature type="region of interest" description="Disordered" evidence="1">
    <location>
        <begin position="1"/>
        <end position="23"/>
    </location>
</feature>
<accession>A0A8S1ZJQ5</accession>
<keyword evidence="3" id="KW-1185">Reference proteome</keyword>
<feature type="region of interest" description="Disordered" evidence="1">
    <location>
        <begin position="168"/>
        <end position="199"/>
    </location>
</feature>
<evidence type="ECO:0008006" key="4">
    <source>
        <dbReference type="Google" id="ProtNLM"/>
    </source>
</evidence>
<evidence type="ECO:0000256" key="1">
    <source>
        <dbReference type="SAM" id="MobiDB-lite"/>
    </source>
</evidence>
<proteinExistence type="predicted"/>
<dbReference type="Pfam" id="PF03004">
    <property type="entry name" value="Transposase_24"/>
    <property type="match status" value="1"/>
</dbReference>
<dbReference type="InterPro" id="IPR004252">
    <property type="entry name" value="Probable_transposase_24"/>
</dbReference>
<dbReference type="EMBL" id="LR999451">
    <property type="protein sequence ID" value="CAE5959506.1"/>
    <property type="molecule type" value="Genomic_DNA"/>
</dbReference>